<dbReference type="GO" id="GO:0032259">
    <property type="term" value="P:methylation"/>
    <property type="evidence" value="ECO:0007669"/>
    <property type="project" value="UniProtKB-KW"/>
</dbReference>
<dbReference type="Gene3D" id="3.40.50.150">
    <property type="entry name" value="Vaccinia Virus protein VP39"/>
    <property type="match status" value="1"/>
</dbReference>
<dbReference type="CDD" id="cd02440">
    <property type="entry name" value="AdoMet_MTases"/>
    <property type="match status" value="1"/>
</dbReference>
<evidence type="ECO:0000259" key="1">
    <source>
        <dbReference type="Pfam" id="PF13649"/>
    </source>
</evidence>
<dbReference type="InterPro" id="IPR029063">
    <property type="entry name" value="SAM-dependent_MTases_sf"/>
</dbReference>
<dbReference type="Pfam" id="PF21302">
    <property type="entry name" value="Zn_ribbon_RlmA"/>
    <property type="match status" value="1"/>
</dbReference>
<feature type="domain" description="Methyltransferase" evidence="1">
    <location>
        <begin position="95"/>
        <end position="172"/>
    </location>
</feature>
<dbReference type="InterPro" id="IPR041698">
    <property type="entry name" value="Methyltransf_25"/>
</dbReference>
<dbReference type="GO" id="GO:0008168">
    <property type="term" value="F:methyltransferase activity"/>
    <property type="evidence" value="ECO:0007669"/>
    <property type="project" value="UniProtKB-KW"/>
</dbReference>
<dbReference type="GeneID" id="84802586"/>
<evidence type="ECO:0000259" key="2">
    <source>
        <dbReference type="Pfam" id="PF21302"/>
    </source>
</evidence>
<keyword evidence="3" id="KW-0808">Transferase</keyword>
<accession>A0ABX6FI12</accession>
<dbReference type="RefSeq" id="WP_006364603.1">
    <property type="nucleotide sequence ID" value="NZ_CP046313.1"/>
</dbReference>
<protein>
    <submittedName>
        <fullName evidence="3">Methyltransferase domain-containing protein</fullName>
    </submittedName>
</protein>
<dbReference type="InterPro" id="IPR016718">
    <property type="entry name" value="rRNA_m1G-MeTrfase_A_prd"/>
</dbReference>
<dbReference type="EMBL" id="CP046313">
    <property type="protein sequence ID" value="QGS07650.1"/>
    <property type="molecule type" value="Genomic_DNA"/>
</dbReference>
<dbReference type="Pfam" id="PF13649">
    <property type="entry name" value="Methyltransf_25"/>
    <property type="match status" value="1"/>
</dbReference>
<dbReference type="InterPro" id="IPR048647">
    <property type="entry name" value="RlmA_N"/>
</dbReference>
<sequence>MKIENVVKKFDKKDIYLCPKCSEKAQIEGISLICINNHRYDFSKKGYIHLINNYKPTKYNEELFEARSIIFNNGFYGKVLDALGSLIEKYARDRVLDIGCGEGYYIRKLKEKFPDKYFYGLDNSKDAIELAVKEDKKNPYMIANLSNLPFRDNSVSCILNILTPANYTEFFRVLGKDGYLIKVIPNAEYLKEIRAITAAKEYKNDDTISLIEENCEVVERVNVKETYVLDSYLAENFLKMTPLTFSKQILESDIQKLKEITIDLEIIVCKK</sequence>
<dbReference type="PIRSF" id="PIRSF018249">
    <property type="entry name" value="MyrA_prd"/>
    <property type="match status" value="1"/>
</dbReference>
<keyword evidence="3" id="KW-0489">Methyltransferase</keyword>
<reference evidence="3 4" key="1">
    <citation type="submission" date="2019-11" db="EMBL/GenBank/DDBJ databases">
        <title>FDA dAtabase for Regulatory Grade micrObial Sequences (FDA-ARGOS): Supporting development and validation of Infectious Disease Dx tests.</title>
        <authorList>
            <person name="Turner S."/>
            <person name="Byrd R."/>
            <person name="Tallon L."/>
            <person name="Sadzewicz L."/>
            <person name="Vavikolanu K."/>
            <person name="Mehta A."/>
            <person name="Aluvathingal J."/>
            <person name="Nadendla S."/>
            <person name="Myers T."/>
            <person name="Yan Y."/>
            <person name="Sichtig H."/>
        </authorList>
    </citation>
    <scope>NUCLEOTIDE SEQUENCE [LARGE SCALE GENOMIC DNA]</scope>
    <source>
        <strain evidence="3 4">FDAARGOS_742</strain>
    </source>
</reference>
<evidence type="ECO:0000313" key="3">
    <source>
        <dbReference type="EMBL" id="QGS07650.1"/>
    </source>
</evidence>
<dbReference type="Proteomes" id="UP000427636">
    <property type="component" value="Chromosome"/>
</dbReference>
<proteinExistence type="predicted"/>
<name>A0ABX6FI12_9BACL</name>
<organism evidence="3 4">
    <name type="scientific">Gemella sanguinis</name>
    <dbReference type="NCBI Taxonomy" id="84135"/>
    <lineage>
        <taxon>Bacteria</taxon>
        <taxon>Bacillati</taxon>
        <taxon>Bacillota</taxon>
        <taxon>Bacilli</taxon>
        <taxon>Bacillales</taxon>
        <taxon>Gemellaceae</taxon>
        <taxon>Gemella</taxon>
    </lineage>
</organism>
<keyword evidence="4" id="KW-1185">Reference proteome</keyword>
<gene>
    <name evidence="3" type="ORF">FOC50_04940</name>
</gene>
<feature type="domain" description="23S rRNA (guanine(745)-N(1))-methyltransferase N-terminal" evidence="2">
    <location>
        <begin position="16"/>
        <end position="51"/>
    </location>
</feature>
<evidence type="ECO:0000313" key="4">
    <source>
        <dbReference type="Proteomes" id="UP000427636"/>
    </source>
</evidence>
<dbReference type="SUPFAM" id="SSF53335">
    <property type="entry name" value="S-adenosyl-L-methionine-dependent methyltransferases"/>
    <property type="match status" value="1"/>
</dbReference>